<sequence>MLSLFKTISYTPSAQLRRGGILCILFLFFVVVGYGQEGFTIVEEGGVTATSETGTTDTFTVVLDAQPLTDVVLDVVSGDTGEGTVDLPQLTFTNANWDTPQTVTVTGVDDAISDGTQTYDITVSVNVAGSDAAYSGVSPQTVSVDNADDEVVGFTIVEEGGVTATSETGTTDTFTVVLDAQPLTDVVLDVVSGDTGEGTVDLPQLTFTNANWDTPQTVTVTGEDDLIIDGAVTYDISISVNDVSSDDAFDSLANQTVSVENADDDIAGFTVTESGGTTVTSEIGTTDTFTVVLNRQPPINNVILDIVSGDTSEGTVDLSQLTFTTGNWDTPQTVTVTGVDDAIVDGTQTYDITISVNGSSAISYLLVGSQTVSVENTNDDSVVVSIDDPTPVDEGNIDTATLTFTISLDQADLVNPTTVDYTINGGNENGTSSNVIIPANSTNAQIDVTTNGDILIESDETITVTLTGTNNGTINPTENVGESSFIDDDSCAAGNATPTLNGTETDFCVQNLGDFNQDLDDYVSSVPPAGTELRWSTNSNTSVSANYLASSVVTSAGTYYGFYYDALNDCASPNSLEIVLTVNEEPNAGTTTGVAVCNSSSDGNSIVDLDDRISGNDPNGVWSLTTPVAGSSISIDAFNIVNFNGQPTGSYVFTYTTTNAASPCVDQSVNVTVTVNDCSIPCDAGSEAPGQSAELEFCDIIAVDLNDYVTNATPAGTVLTWSVDADPLVVDAHVGSFVEGPGTYYGFFYDEANNCASPTMDLTLIRNFTPVINSTDAGEPICGQGTATLTASATVEDESTITYRWYDAPTDGTILQTGNTLVINNLDTTTSYYVSASANGCASERVEVIAVVNDTQSAGTPSNTTACSVQGNGGPNIIDLDDTLTGADAGTWALITDPSSGALVIGSDNTVDFAGLPDGDYVFEYTTTGAVAPCTNTSVQVTISVSDCMVDTDGDGLLDTEEATLGTNPNNPDTDGDGLTDGEEVLVIDDPSTTAVPENATDPLDACDPFLTPDCNPEDIDLAVTKEVDSEEVLLNTEINFTITVENLTMDRVLDIVVNDLLASGFNYISHNASKGTYDPETGEWTIDEMTAEETVTLRITVRVVSAGQLQNTATLASSFPNDDEPSNNTASVSVQVNESQCKDPGTICTIFSPNGDGVNDTLTLVDDDLYPQNTFEVFDRYGNSVFQMDGYDSSWDGTGKNGELPKGTYFYVLDRQGDGTDVVKGWIQIIRD</sequence>
<evidence type="ECO:0000256" key="4">
    <source>
        <dbReference type="ARBA" id="ARBA00022837"/>
    </source>
</evidence>
<dbReference type="Gene3D" id="2.60.40.1170">
    <property type="entry name" value="Mu homology domain, subdomain B"/>
    <property type="match status" value="1"/>
</dbReference>
<proteinExistence type="predicted"/>
<evidence type="ECO:0000313" key="11">
    <source>
        <dbReference type="Proteomes" id="UP000321621"/>
    </source>
</evidence>
<dbReference type="InterPro" id="IPR044023">
    <property type="entry name" value="Ig_7"/>
</dbReference>
<comment type="caution">
    <text evidence="8">The sequence shown here is derived from an EMBL/GenBank/DDBJ whole genome shotgun (WGS) entry which is preliminary data.</text>
</comment>
<feature type="region of interest" description="Disordered" evidence="5">
    <location>
        <begin position="957"/>
        <end position="977"/>
    </location>
</feature>
<dbReference type="EMBL" id="VNWK01000033">
    <property type="protein sequence ID" value="TXJ92162.1"/>
    <property type="molecule type" value="Genomic_DNA"/>
</dbReference>
<keyword evidence="2" id="KW-0964">Secreted</keyword>
<dbReference type="InterPro" id="IPR047589">
    <property type="entry name" value="DUF11_rpt"/>
</dbReference>
<evidence type="ECO:0000313" key="9">
    <source>
        <dbReference type="EMBL" id="TXJ92162.1"/>
    </source>
</evidence>
<dbReference type="OrthoDB" id="1236981at2"/>
<feature type="domain" description="DUF11" evidence="6">
    <location>
        <begin position="1021"/>
        <end position="1135"/>
    </location>
</feature>
<reference evidence="9 11" key="2">
    <citation type="submission" date="2019-07" db="EMBL/GenBank/DDBJ databases">
        <title>Draft genome of two Muricauda strains isolated from deep sea.</title>
        <authorList>
            <person name="Sun C."/>
        </authorList>
    </citation>
    <scope>NUCLEOTIDE SEQUENCE [LARGE SCALE GENOMIC DNA]</scope>
    <source>
        <strain evidence="9 11">72</strain>
    </source>
</reference>
<evidence type="ECO:0000313" key="8">
    <source>
        <dbReference type="EMBL" id="RIV42964.1"/>
    </source>
</evidence>
<organism evidence="8 10">
    <name type="scientific">Flagellimonas pelagia</name>
    <dbReference type="NCBI Taxonomy" id="2306998"/>
    <lineage>
        <taxon>Bacteria</taxon>
        <taxon>Pseudomonadati</taxon>
        <taxon>Bacteroidota</taxon>
        <taxon>Flavobacteriia</taxon>
        <taxon>Flavobacteriales</taxon>
        <taxon>Flavobacteriaceae</taxon>
        <taxon>Flagellimonas</taxon>
    </lineage>
</organism>
<dbReference type="NCBIfam" id="TIGR04131">
    <property type="entry name" value="Bac_Flav_CTERM"/>
    <property type="match status" value="1"/>
</dbReference>
<dbReference type="Proteomes" id="UP000266691">
    <property type="component" value="Unassembled WGS sequence"/>
</dbReference>
<evidence type="ECO:0000259" key="7">
    <source>
        <dbReference type="Pfam" id="PF19081"/>
    </source>
</evidence>
<keyword evidence="4" id="KW-0106">Calcium</keyword>
<dbReference type="InterPro" id="IPR059100">
    <property type="entry name" value="TSP3_bac"/>
</dbReference>
<evidence type="ECO:0000256" key="5">
    <source>
        <dbReference type="SAM" id="MobiDB-lite"/>
    </source>
</evidence>
<dbReference type="Pfam" id="PF19081">
    <property type="entry name" value="Ig_7"/>
    <property type="match status" value="1"/>
</dbReference>
<dbReference type="AlphaFoldDB" id="A0A3A1NF81"/>
<dbReference type="Gene3D" id="2.60.40.2030">
    <property type="match status" value="1"/>
</dbReference>
<feature type="domain" description="Ig-like" evidence="7">
    <location>
        <begin position="774"/>
        <end position="853"/>
    </location>
</feature>
<dbReference type="SUPFAM" id="SSF141072">
    <property type="entry name" value="CalX-like"/>
    <property type="match status" value="1"/>
</dbReference>
<dbReference type="InterPro" id="IPR001434">
    <property type="entry name" value="OmcB-like_DUF11"/>
</dbReference>
<dbReference type="Pfam" id="PF01345">
    <property type="entry name" value="DUF11"/>
    <property type="match status" value="1"/>
</dbReference>
<keyword evidence="3" id="KW-0732">Signal</keyword>
<dbReference type="RefSeq" id="WP_119648449.1">
    <property type="nucleotide sequence ID" value="NZ_QXFI01000033.1"/>
</dbReference>
<dbReference type="InterPro" id="IPR026341">
    <property type="entry name" value="T9SS_type_B"/>
</dbReference>
<name>A0A3A1NF81_9FLAO</name>
<dbReference type="EMBL" id="QXFI01000033">
    <property type="protein sequence ID" value="RIV42964.1"/>
    <property type="molecule type" value="Genomic_DNA"/>
</dbReference>
<reference evidence="8 10" key="1">
    <citation type="submission" date="2018-08" db="EMBL/GenBank/DDBJ databases">
        <title>Proposal of Muricauda 72 sp.nov. and Muricauda NH166 sp.nov., isolated from seawater.</title>
        <authorList>
            <person name="Cheng H."/>
            <person name="Wu Y.-H."/>
            <person name="Guo L.-L."/>
            <person name="Xu X.-W."/>
        </authorList>
    </citation>
    <scope>NUCLEOTIDE SEQUENCE [LARGE SCALE GENOMIC DNA]</scope>
    <source>
        <strain evidence="8 10">72</strain>
    </source>
</reference>
<evidence type="ECO:0000256" key="1">
    <source>
        <dbReference type="ARBA" id="ARBA00004613"/>
    </source>
</evidence>
<dbReference type="NCBIfam" id="TIGR01451">
    <property type="entry name" value="B_ant_repeat"/>
    <property type="match status" value="1"/>
</dbReference>
<evidence type="ECO:0000259" key="6">
    <source>
        <dbReference type="Pfam" id="PF01345"/>
    </source>
</evidence>
<keyword evidence="11" id="KW-1185">Reference proteome</keyword>
<dbReference type="InterPro" id="IPR038081">
    <property type="entry name" value="CalX-like_sf"/>
</dbReference>
<dbReference type="Pfam" id="PF13585">
    <property type="entry name" value="CHU_C"/>
    <property type="match status" value="1"/>
</dbReference>
<evidence type="ECO:0000256" key="3">
    <source>
        <dbReference type="ARBA" id="ARBA00022729"/>
    </source>
</evidence>
<protein>
    <submittedName>
        <fullName evidence="8">DUF11 domain-containing protein</fullName>
    </submittedName>
    <submittedName>
        <fullName evidence="9">T9SS type B sorting domain-containing protein</fullName>
    </submittedName>
</protein>
<gene>
    <name evidence="8" type="ORF">D2V05_15245</name>
    <name evidence="9" type="ORF">FQ017_15110</name>
</gene>
<dbReference type="Proteomes" id="UP000321621">
    <property type="component" value="Unassembled WGS sequence"/>
</dbReference>
<comment type="subcellular location">
    <subcellularLocation>
        <location evidence="1">Secreted</location>
    </subcellularLocation>
</comment>
<evidence type="ECO:0000256" key="2">
    <source>
        <dbReference type="ARBA" id="ARBA00022525"/>
    </source>
</evidence>
<evidence type="ECO:0000313" key="10">
    <source>
        <dbReference type="Proteomes" id="UP000266691"/>
    </source>
</evidence>
<dbReference type="Pfam" id="PF18884">
    <property type="entry name" value="TSP3_bac"/>
    <property type="match status" value="2"/>
</dbReference>
<accession>A0A3A1NF81</accession>